<name>X6P6Q1_RETFI</name>
<keyword evidence="2" id="KW-1185">Reference proteome</keyword>
<sequence>MEINSGGVDNSAPLEIFPVYSQNTKMVSNCISIEKVKCNGGMQDNNDNNNNDKNEKDQKYVKEIKTLIRLFGESINEEELQKKIAHRNGDIESVIKDIANNLLKRSNNKLEDVEQVNNKFILFVCFKDKQFILFKQEQGNSLNGNNKIVQKEMEKQKLEKQNQELIYKDIATTKPAWHQQPNYQYG</sequence>
<gene>
    <name evidence="1" type="ORF">RFI_03811</name>
</gene>
<comment type="caution">
    <text evidence="1">The sequence shown here is derived from an EMBL/GenBank/DDBJ whole genome shotgun (WGS) entry which is preliminary data.</text>
</comment>
<dbReference type="Proteomes" id="UP000023152">
    <property type="component" value="Unassembled WGS sequence"/>
</dbReference>
<organism evidence="1 2">
    <name type="scientific">Reticulomyxa filosa</name>
    <dbReference type="NCBI Taxonomy" id="46433"/>
    <lineage>
        <taxon>Eukaryota</taxon>
        <taxon>Sar</taxon>
        <taxon>Rhizaria</taxon>
        <taxon>Retaria</taxon>
        <taxon>Foraminifera</taxon>
        <taxon>Monothalamids</taxon>
        <taxon>Reticulomyxidae</taxon>
        <taxon>Reticulomyxa</taxon>
    </lineage>
</organism>
<dbReference type="EMBL" id="ASPP01003509">
    <property type="protein sequence ID" value="ETO33297.1"/>
    <property type="molecule type" value="Genomic_DNA"/>
</dbReference>
<protein>
    <submittedName>
        <fullName evidence="1">Uncharacterized protein</fullName>
    </submittedName>
</protein>
<proteinExistence type="predicted"/>
<evidence type="ECO:0000313" key="2">
    <source>
        <dbReference type="Proteomes" id="UP000023152"/>
    </source>
</evidence>
<evidence type="ECO:0000313" key="1">
    <source>
        <dbReference type="EMBL" id="ETO33297.1"/>
    </source>
</evidence>
<reference evidence="1 2" key="1">
    <citation type="journal article" date="2013" name="Curr. Biol.">
        <title>The Genome of the Foraminiferan Reticulomyxa filosa.</title>
        <authorList>
            <person name="Glockner G."/>
            <person name="Hulsmann N."/>
            <person name="Schleicher M."/>
            <person name="Noegel A.A."/>
            <person name="Eichinger L."/>
            <person name="Gallinger C."/>
            <person name="Pawlowski J."/>
            <person name="Sierra R."/>
            <person name="Euteneuer U."/>
            <person name="Pillet L."/>
            <person name="Moustafa A."/>
            <person name="Platzer M."/>
            <person name="Groth M."/>
            <person name="Szafranski K."/>
            <person name="Schliwa M."/>
        </authorList>
    </citation>
    <scope>NUCLEOTIDE SEQUENCE [LARGE SCALE GENOMIC DNA]</scope>
</reference>
<dbReference type="AlphaFoldDB" id="X6P6Q1"/>
<accession>X6P6Q1</accession>